<gene>
    <name evidence="2" type="ORF">V5799_013005</name>
</gene>
<protein>
    <submittedName>
        <fullName evidence="2">Uncharacterized protein</fullName>
    </submittedName>
</protein>
<proteinExistence type="predicted"/>
<accession>A0AAQ4E733</accession>
<keyword evidence="3" id="KW-1185">Reference proteome</keyword>
<organism evidence="2 3">
    <name type="scientific">Amblyomma americanum</name>
    <name type="common">Lone star tick</name>
    <dbReference type="NCBI Taxonomy" id="6943"/>
    <lineage>
        <taxon>Eukaryota</taxon>
        <taxon>Metazoa</taxon>
        <taxon>Ecdysozoa</taxon>
        <taxon>Arthropoda</taxon>
        <taxon>Chelicerata</taxon>
        <taxon>Arachnida</taxon>
        <taxon>Acari</taxon>
        <taxon>Parasitiformes</taxon>
        <taxon>Ixodida</taxon>
        <taxon>Ixodoidea</taxon>
        <taxon>Ixodidae</taxon>
        <taxon>Amblyomminae</taxon>
        <taxon>Amblyomma</taxon>
    </lineage>
</organism>
<dbReference type="AlphaFoldDB" id="A0AAQ4E733"/>
<feature type="region of interest" description="Disordered" evidence="1">
    <location>
        <begin position="48"/>
        <end position="80"/>
    </location>
</feature>
<evidence type="ECO:0000313" key="2">
    <source>
        <dbReference type="EMBL" id="KAK8770531.1"/>
    </source>
</evidence>
<evidence type="ECO:0000256" key="1">
    <source>
        <dbReference type="SAM" id="MobiDB-lite"/>
    </source>
</evidence>
<dbReference type="Proteomes" id="UP001321473">
    <property type="component" value="Unassembled WGS sequence"/>
</dbReference>
<sequence>MRTRSDIGMLHDGRTQWPTVAADAVSGVTCPRRGRGVCHLWDARGRRRAAARRVSDGPRRRLRVAPRSLYQRRAASNLPQ</sequence>
<reference evidence="2 3" key="1">
    <citation type="journal article" date="2023" name="Arcadia Sci">
        <title>De novo assembly of a long-read Amblyomma americanum tick genome.</title>
        <authorList>
            <person name="Chou S."/>
            <person name="Poskanzer K.E."/>
            <person name="Rollins M."/>
            <person name="Thuy-Boun P.S."/>
        </authorList>
    </citation>
    <scope>NUCLEOTIDE SEQUENCE [LARGE SCALE GENOMIC DNA]</scope>
    <source>
        <strain evidence="2">F_SG_1</strain>
        <tissue evidence="2">Salivary glands</tissue>
    </source>
</reference>
<evidence type="ECO:0000313" key="3">
    <source>
        <dbReference type="Proteomes" id="UP001321473"/>
    </source>
</evidence>
<dbReference type="EMBL" id="JARKHS020020999">
    <property type="protein sequence ID" value="KAK8770531.1"/>
    <property type="molecule type" value="Genomic_DNA"/>
</dbReference>
<comment type="caution">
    <text evidence="2">The sequence shown here is derived from an EMBL/GenBank/DDBJ whole genome shotgun (WGS) entry which is preliminary data.</text>
</comment>
<name>A0AAQ4E733_AMBAM</name>